<comment type="caution">
    <text evidence="7">The sequence shown here is derived from an EMBL/GenBank/DDBJ whole genome shotgun (WGS) entry which is preliminary data.</text>
</comment>
<dbReference type="Pfam" id="PF00155">
    <property type="entry name" value="Aminotran_1_2"/>
    <property type="match status" value="1"/>
</dbReference>
<keyword evidence="3" id="KW-0805">Transcription regulation</keyword>
<dbReference type="Gene3D" id="3.40.640.10">
    <property type="entry name" value="Type I PLP-dependent aspartate aminotransferase-like (Major domain)"/>
    <property type="match status" value="1"/>
</dbReference>
<evidence type="ECO:0000256" key="3">
    <source>
        <dbReference type="ARBA" id="ARBA00023015"/>
    </source>
</evidence>
<dbReference type="InterPro" id="IPR015424">
    <property type="entry name" value="PyrdxlP-dep_Trfase"/>
</dbReference>
<protein>
    <submittedName>
        <fullName evidence="7">PLP-dependent aminotransferase family protein</fullName>
    </submittedName>
</protein>
<dbReference type="PROSITE" id="PS50949">
    <property type="entry name" value="HTH_GNTR"/>
    <property type="match status" value="1"/>
</dbReference>
<reference evidence="7 8" key="1">
    <citation type="submission" date="2024-03" db="EMBL/GenBank/DDBJ databases">
        <title>Whole genome sequencing of Streptomyces racemochromogenes, to identify antimicrobial biosynthetic gene clusters.</title>
        <authorList>
            <person name="Suryawanshi P."/>
            <person name="Krishnaraj P.U."/>
            <person name="Arun Y.P."/>
            <person name="Suryawanshi M.P."/>
            <person name="Rakshit O."/>
        </authorList>
    </citation>
    <scope>NUCLEOTIDE SEQUENCE [LARGE SCALE GENOMIC DNA]</scope>
    <source>
        <strain evidence="7 8">AUDT626</strain>
    </source>
</reference>
<evidence type="ECO:0000256" key="4">
    <source>
        <dbReference type="ARBA" id="ARBA00023125"/>
    </source>
</evidence>
<dbReference type="SMART" id="SM00345">
    <property type="entry name" value="HTH_GNTR"/>
    <property type="match status" value="1"/>
</dbReference>
<keyword evidence="8" id="KW-1185">Reference proteome</keyword>
<dbReference type="InterPro" id="IPR004839">
    <property type="entry name" value="Aminotransferase_I/II_large"/>
</dbReference>
<gene>
    <name evidence="7" type="ORF">WDV06_04050</name>
</gene>
<proteinExistence type="inferred from homology"/>
<keyword evidence="7" id="KW-0032">Aminotransferase</keyword>
<accession>A0ABW7P7F6</accession>
<dbReference type="PANTHER" id="PTHR46577">
    <property type="entry name" value="HTH-TYPE TRANSCRIPTIONAL REGULATORY PROTEIN GABR"/>
    <property type="match status" value="1"/>
</dbReference>
<dbReference type="RefSeq" id="WP_395508200.1">
    <property type="nucleotide sequence ID" value="NZ_JBBDHD010000006.1"/>
</dbReference>
<evidence type="ECO:0000256" key="1">
    <source>
        <dbReference type="ARBA" id="ARBA00005384"/>
    </source>
</evidence>
<name>A0ABW7P7F6_9ACTN</name>
<keyword evidence="2" id="KW-0663">Pyridoxal phosphate</keyword>
<dbReference type="SUPFAM" id="SSF46785">
    <property type="entry name" value="Winged helix' DNA-binding domain"/>
    <property type="match status" value="1"/>
</dbReference>
<comment type="similarity">
    <text evidence="1">In the C-terminal section; belongs to the class-I pyridoxal-phosphate-dependent aminotransferase family.</text>
</comment>
<dbReference type="InterPro" id="IPR015422">
    <property type="entry name" value="PyrdxlP-dep_Trfase_small"/>
</dbReference>
<dbReference type="PANTHER" id="PTHR46577:SF1">
    <property type="entry name" value="HTH-TYPE TRANSCRIPTIONAL REGULATORY PROTEIN GABR"/>
    <property type="match status" value="1"/>
</dbReference>
<dbReference type="PRINTS" id="PR00035">
    <property type="entry name" value="HTHGNTR"/>
</dbReference>
<dbReference type="InterPro" id="IPR000524">
    <property type="entry name" value="Tscrpt_reg_HTH_GntR"/>
</dbReference>
<dbReference type="EMBL" id="JBBDHD010000006">
    <property type="protein sequence ID" value="MFH7594262.1"/>
    <property type="molecule type" value="Genomic_DNA"/>
</dbReference>
<evidence type="ECO:0000256" key="5">
    <source>
        <dbReference type="ARBA" id="ARBA00023163"/>
    </source>
</evidence>
<dbReference type="InterPro" id="IPR036390">
    <property type="entry name" value="WH_DNA-bd_sf"/>
</dbReference>
<dbReference type="Gene3D" id="1.10.10.10">
    <property type="entry name" value="Winged helix-like DNA-binding domain superfamily/Winged helix DNA-binding domain"/>
    <property type="match status" value="1"/>
</dbReference>
<organism evidence="7 8">
    <name type="scientific">Streptomyces racemochromogenes</name>
    <dbReference type="NCBI Taxonomy" id="67353"/>
    <lineage>
        <taxon>Bacteria</taxon>
        <taxon>Bacillati</taxon>
        <taxon>Actinomycetota</taxon>
        <taxon>Actinomycetes</taxon>
        <taxon>Kitasatosporales</taxon>
        <taxon>Streptomycetaceae</taxon>
        <taxon>Streptomyces</taxon>
    </lineage>
</organism>
<sequence length="499" mass="53130">MANGRGVHRVVHTADRTVGSRQLAAMLPAEVLARPGYRSLADALRTLILDGRIALHVRLPAERELAEAVGASRATVTGAYDLLRGSGYLRSRRGSGTWTELPEGHGPVGAHLLVGGVGGRADGEPGIDLAIAAMGAPADSLADALAWAVPRLPALARSPGYHPFGLPDLRAAVADRFTRRGLPTRPEQILITAGAQQAFALVVSLLCRPGDRVVTESPTYANALDALRHARLRTGSVPVSDAGWDMETAESTLHQTVPRLAYTVPDFHNPTGALMPEEHRLRLLAATRATGTWLVVDETIADIALDVPAPAPLASLAPRSAADHVITIGSLSKTHWGGLRVGWIRATAKLVNELTAVRVSADMTGSVLDQVVALPLLDGMDRTLPRRLAELRIRRAALVGSLERHTPEWSWRLPPGGLSLWVDLGEPVSSALAERAAAAGVHIGRGARFGVDPGTFEHRLRIPYTLPPDRLDEGVRLLAAAFHDGVPLAPGVDRPYWVA</sequence>
<evidence type="ECO:0000259" key="6">
    <source>
        <dbReference type="PROSITE" id="PS50949"/>
    </source>
</evidence>
<dbReference type="InterPro" id="IPR036388">
    <property type="entry name" value="WH-like_DNA-bd_sf"/>
</dbReference>
<evidence type="ECO:0000313" key="8">
    <source>
        <dbReference type="Proteomes" id="UP001610631"/>
    </source>
</evidence>
<evidence type="ECO:0000256" key="2">
    <source>
        <dbReference type="ARBA" id="ARBA00022898"/>
    </source>
</evidence>
<dbReference type="CDD" id="cd07377">
    <property type="entry name" value="WHTH_GntR"/>
    <property type="match status" value="1"/>
</dbReference>
<dbReference type="CDD" id="cd00609">
    <property type="entry name" value="AAT_like"/>
    <property type="match status" value="1"/>
</dbReference>
<dbReference type="Pfam" id="PF00392">
    <property type="entry name" value="GntR"/>
    <property type="match status" value="1"/>
</dbReference>
<dbReference type="Gene3D" id="3.90.1150.10">
    <property type="entry name" value="Aspartate Aminotransferase, domain 1"/>
    <property type="match status" value="1"/>
</dbReference>
<dbReference type="SUPFAM" id="SSF53383">
    <property type="entry name" value="PLP-dependent transferases"/>
    <property type="match status" value="1"/>
</dbReference>
<keyword evidence="7" id="KW-0808">Transferase</keyword>
<evidence type="ECO:0000313" key="7">
    <source>
        <dbReference type="EMBL" id="MFH7594262.1"/>
    </source>
</evidence>
<dbReference type="GO" id="GO:0008483">
    <property type="term" value="F:transaminase activity"/>
    <property type="evidence" value="ECO:0007669"/>
    <property type="project" value="UniProtKB-KW"/>
</dbReference>
<feature type="domain" description="HTH gntR-type" evidence="6">
    <location>
        <begin position="34"/>
        <end position="102"/>
    </location>
</feature>
<keyword evidence="5" id="KW-0804">Transcription</keyword>
<dbReference type="InterPro" id="IPR015421">
    <property type="entry name" value="PyrdxlP-dep_Trfase_major"/>
</dbReference>
<dbReference type="InterPro" id="IPR051446">
    <property type="entry name" value="HTH_trans_reg/aminotransferase"/>
</dbReference>
<dbReference type="Proteomes" id="UP001610631">
    <property type="component" value="Unassembled WGS sequence"/>
</dbReference>
<keyword evidence="4" id="KW-0238">DNA-binding</keyword>